<evidence type="ECO:0000313" key="2">
    <source>
        <dbReference type="Proteomes" id="UP000273898"/>
    </source>
</evidence>
<name>A0A497XYY8_9SPHI</name>
<organism evidence="1 2">
    <name type="scientific">Pedobacter alluvionis</name>
    <dbReference type="NCBI Taxonomy" id="475253"/>
    <lineage>
        <taxon>Bacteria</taxon>
        <taxon>Pseudomonadati</taxon>
        <taxon>Bacteroidota</taxon>
        <taxon>Sphingobacteriia</taxon>
        <taxon>Sphingobacteriales</taxon>
        <taxon>Sphingobacteriaceae</taxon>
        <taxon>Pedobacter</taxon>
    </lineage>
</organism>
<gene>
    <name evidence="1" type="ORF">BCL90_4362</name>
</gene>
<protein>
    <submittedName>
        <fullName evidence="1">Uncharacterized protein</fullName>
    </submittedName>
</protein>
<dbReference type="EMBL" id="RCCK01000014">
    <property type="protein sequence ID" value="RLJ72725.1"/>
    <property type="molecule type" value="Genomic_DNA"/>
</dbReference>
<accession>A0A497XYY8</accession>
<sequence length="35" mass="4165">MLKLMKKDNVDYDGNFSRVEQIRTVDYTVISLWVS</sequence>
<evidence type="ECO:0000313" key="1">
    <source>
        <dbReference type="EMBL" id="RLJ72725.1"/>
    </source>
</evidence>
<reference evidence="1 2" key="1">
    <citation type="submission" date="2018-10" db="EMBL/GenBank/DDBJ databases">
        <title>Genomic Encyclopedia of Archaeal and Bacterial Type Strains, Phase II (KMG-II): from individual species to whole genera.</title>
        <authorList>
            <person name="Goeker M."/>
        </authorList>
    </citation>
    <scope>NUCLEOTIDE SEQUENCE [LARGE SCALE GENOMIC DNA]</scope>
    <source>
        <strain evidence="1 2">DSM 19624</strain>
    </source>
</reference>
<proteinExistence type="predicted"/>
<dbReference type="Proteomes" id="UP000273898">
    <property type="component" value="Unassembled WGS sequence"/>
</dbReference>
<comment type="caution">
    <text evidence="1">The sequence shown here is derived from an EMBL/GenBank/DDBJ whole genome shotgun (WGS) entry which is preliminary data.</text>
</comment>
<dbReference type="AlphaFoldDB" id="A0A497XYY8"/>